<dbReference type="EMBL" id="NVQR01000024">
    <property type="protein sequence ID" value="PCH63182.1"/>
    <property type="molecule type" value="Genomic_DNA"/>
</dbReference>
<protein>
    <submittedName>
        <fullName evidence="1">Phosphotyrosine protein phosphatase</fullName>
    </submittedName>
</protein>
<proteinExistence type="predicted"/>
<name>A0A2A4MTI8_9GAMM</name>
<organism evidence="1 2">
    <name type="scientific">SAR86 cluster bacterium</name>
    <dbReference type="NCBI Taxonomy" id="2030880"/>
    <lineage>
        <taxon>Bacteria</taxon>
        <taxon>Pseudomonadati</taxon>
        <taxon>Pseudomonadota</taxon>
        <taxon>Gammaproteobacteria</taxon>
        <taxon>SAR86 cluster</taxon>
    </lineage>
</organism>
<dbReference type="InterPro" id="IPR025361">
    <property type="entry name" value="DUF4265"/>
</dbReference>
<accession>A0A2A4MTI8</accession>
<reference evidence="2" key="1">
    <citation type="submission" date="2017-08" db="EMBL/GenBank/DDBJ databases">
        <title>A dynamic microbial community with high functional redundancy inhabits the cold, oxic subseafloor aquifer.</title>
        <authorList>
            <person name="Tully B.J."/>
            <person name="Wheat C.G."/>
            <person name="Glazer B.T."/>
            <person name="Huber J.A."/>
        </authorList>
    </citation>
    <scope>NUCLEOTIDE SEQUENCE [LARGE SCALE GENOMIC DNA]</scope>
</reference>
<dbReference type="Proteomes" id="UP000218172">
    <property type="component" value="Unassembled WGS sequence"/>
</dbReference>
<evidence type="ECO:0000313" key="1">
    <source>
        <dbReference type="EMBL" id="PCH63182.1"/>
    </source>
</evidence>
<dbReference type="AlphaFoldDB" id="A0A2A4MTI8"/>
<sequence length="162" mass="18351">MPAAANTSVMPFFAGINEEDESIFEGIEVEVLDASPPQIRLLRSPMFAKEFACGDTLTVIDEKTAQYELTRRSGNLSLRIFRQNGLEFLERFLTPALEKLDGNLDLKTQNGLVYTIHFSIGFQTIEEILSQAVNDYPDTTWYYGNVYDPADGSTPLNWWQDL</sequence>
<gene>
    <name evidence="1" type="ORF">COC19_01420</name>
</gene>
<dbReference type="Pfam" id="PF14085">
    <property type="entry name" value="DUF4265"/>
    <property type="match status" value="1"/>
</dbReference>
<comment type="caution">
    <text evidence="1">The sequence shown here is derived from an EMBL/GenBank/DDBJ whole genome shotgun (WGS) entry which is preliminary data.</text>
</comment>
<evidence type="ECO:0000313" key="2">
    <source>
        <dbReference type="Proteomes" id="UP000218172"/>
    </source>
</evidence>